<dbReference type="PANTHER" id="PTHR48111">
    <property type="entry name" value="REGULATOR OF RPOS"/>
    <property type="match status" value="1"/>
</dbReference>
<proteinExistence type="predicted"/>
<name>A0ABX7DR08_9FLAO</name>
<dbReference type="PROSITE" id="PS50930">
    <property type="entry name" value="HTH_LYTTR"/>
    <property type="match status" value="1"/>
</dbReference>
<evidence type="ECO:0000259" key="8">
    <source>
        <dbReference type="PROSITE" id="PS50930"/>
    </source>
</evidence>
<feature type="domain" description="Response regulatory" evidence="7">
    <location>
        <begin position="6"/>
        <end position="121"/>
    </location>
</feature>
<organism evidence="9 10">
    <name type="scientific">Aequorivita iocasae</name>
    <dbReference type="NCBI Taxonomy" id="2803865"/>
    <lineage>
        <taxon>Bacteria</taxon>
        <taxon>Pseudomonadati</taxon>
        <taxon>Bacteroidota</taxon>
        <taxon>Flavobacteriia</taxon>
        <taxon>Flavobacteriales</taxon>
        <taxon>Flavobacteriaceae</taxon>
        <taxon>Aequorivita</taxon>
    </lineage>
</organism>
<dbReference type="Proteomes" id="UP000629420">
    <property type="component" value="Chromosome"/>
</dbReference>
<evidence type="ECO:0000256" key="5">
    <source>
        <dbReference type="ARBA" id="ARBA00023163"/>
    </source>
</evidence>
<keyword evidence="2" id="KW-0902">Two-component regulatory system</keyword>
<feature type="modified residue" description="4-aspartylphosphate" evidence="6">
    <location>
        <position position="56"/>
    </location>
</feature>
<evidence type="ECO:0000256" key="6">
    <source>
        <dbReference type="PROSITE-ProRule" id="PRU00169"/>
    </source>
</evidence>
<dbReference type="Pfam" id="PF00072">
    <property type="entry name" value="Response_reg"/>
    <property type="match status" value="1"/>
</dbReference>
<dbReference type="PROSITE" id="PS50110">
    <property type="entry name" value="RESPONSE_REGULATORY"/>
    <property type="match status" value="1"/>
</dbReference>
<reference evidence="9 10" key="1">
    <citation type="submission" date="2021-01" db="EMBL/GenBank/DDBJ databases">
        <title>Aequorivita sp. strain KX20305, a bacterium isolated from the sediment collected at a cold seep field in South China Sea.</title>
        <authorList>
            <person name="Zhang H."/>
            <person name="Li C."/>
        </authorList>
    </citation>
    <scope>NUCLEOTIDE SEQUENCE [LARGE SCALE GENOMIC DNA]</scope>
    <source>
        <strain evidence="9 10">KX20305</strain>
    </source>
</reference>
<keyword evidence="3" id="KW-0805">Transcription regulation</keyword>
<dbReference type="EMBL" id="CP068439">
    <property type="protein sequence ID" value="QQX75983.1"/>
    <property type="molecule type" value="Genomic_DNA"/>
</dbReference>
<dbReference type="SUPFAM" id="SSF52172">
    <property type="entry name" value="CheY-like"/>
    <property type="match status" value="1"/>
</dbReference>
<evidence type="ECO:0000256" key="1">
    <source>
        <dbReference type="ARBA" id="ARBA00022553"/>
    </source>
</evidence>
<dbReference type="InterPro" id="IPR039420">
    <property type="entry name" value="WalR-like"/>
</dbReference>
<evidence type="ECO:0000259" key="7">
    <source>
        <dbReference type="PROSITE" id="PS50110"/>
    </source>
</evidence>
<dbReference type="RefSeq" id="WP_202335794.1">
    <property type="nucleotide sequence ID" value="NZ_CP068439.1"/>
</dbReference>
<protein>
    <submittedName>
        <fullName evidence="9">Response regulator</fullName>
    </submittedName>
</protein>
<evidence type="ECO:0000256" key="2">
    <source>
        <dbReference type="ARBA" id="ARBA00023012"/>
    </source>
</evidence>
<gene>
    <name evidence="9" type="ORF">JK629_11645</name>
</gene>
<dbReference type="Pfam" id="PF04397">
    <property type="entry name" value="LytTR"/>
    <property type="match status" value="1"/>
</dbReference>
<keyword evidence="4" id="KW-0238">DNA-binding</keyword>
<evidence type="ECO:0000256" key="3">
    <source>
        <dbReference type="ARBA" id="ARBA00023015"/>
    </source>
</evidence>
<dbReference type="SMART" id="SM00448">
    <property type="entry name" value="REC"/>
    <property type="match status" value="1"/>
</dbReference>
<keyword evidence="1 6" id="KW-0597">Phosphoprotein</keyword>
<dbReference type="InterPro" id="IPR007492">
    <property type="entry name" value="LytTR_DNA-bd_dom"/>
</dbReference>
<dbReference type="InterPro" id="IPR011006">
    <property type="entry name" value="CheY-like_superfamily"/>
</dbReference>
<evidence type="ECO:0000313" key="9">
    <source>
        <dbReference type="EMBL" id="QQX75983.1"/>
    </source>
</evidence>
<feature type="domain" description="HTH LytTR-type" evidence="8">
    <location>
        <begin position="192"/>
        <end position="238"/>
    </location>
</feature>
<dbReference type="Gene3D" id="3.40.50.2300">
    <property type="match status" value="1"/>
</dbReference>
<dbReference type="PANTHER" id="PTHR48111:SF1">
    <property type="entry name" value="TWO-COMPONENT RESPONSE REGULATOR ORR33"/>
    <property type="match status" value="1"/>
</dbReference>
<evidence type="ECO:0000313" key="10">
    <source>
        <dbReference type="Proteomes" id="UP000629420"/>
    </source>
</evidence>
<accession>A0ABX7DR08</accession>
<keyword evidence="5" id="KW-0804">Transcription</keyword>
<keyword evidence="10" id="KW-1185">Reference proteome</keyword>
<evidence type="ECO:0000256" key="4">
    <source>
        <dbReference type="ARBA" id="ARBA00023125"/>
    </source>
</evidence>
<dbReference type="InterPro" id="IPR001789">
    <property type="entry name" value="Sig_transdc_resp-reg_receiver"/>
</dbReference>
<dbReference type="Gene3D" id="2.40.50.1020">
    <property type="entry name" value="LytTr DNA-binding domain"/>
    <property type="match status" value="1"/>
</dbReference>
<sequence length="279" mass="32149">MKPKAHILIVEDKAILYKRLSMALSEENYSVDGFTPSVEKALERIQNKIPDIALLDIDLEGEQTGIDLGKILSTSYNIPFIYVTDYDDNETFFEGLKTKHDNFLVKTKPHLDTQQVVRAIQTALHRNKNEKSLPTKEGLLCFTDYIENIKEQGTNQISQVPLPYSNIALITTNSTKLNESKTKLKNRPCYIKLRTNYTRLETWEKESYYLPASLAELASKLPVSFIRINESEIVNLSHPVLQGRINGSRLKIGEHICHISKTYKPEVEKRFELLYQKFR</sequence>